<feature type="compositionally biased region" description="Basic residues" evidence="1">
    <location>
        <begin position="1"/>
        <end position="10"/>
    </location>
</feature>
<keyword evidence="3" id="KW-1185">Reference proteome</keyword>
<feature type="region of interest" description="Disordered" evidence="1">
    <location>
        <begin position="243"/>
        <end position="267"/>
    </location>
</feature>
<sequence>MVNTRSRRARTNTADSDNVQEEPVVANPFASNVTAFAPFAESISGTGLPRRRNNAFGPAPTQPAMVRVSNLHVLGSPNQSEFEYQILYTADGVPIRVQTPRSNRTAIPTLEMAIPPSPTTLTLTDRMRQQLSTQAGPSRDRSSSLIPAEVPEEPELAEPIEEVSPDLPDHPEDPDPEGSDPKGPPGGPGSPGVPGSLPSSRGPSRSRSPPARLSSNRSDIAEQRIIELFTSFRGTLDSLGGAITGLSTNRGPTETARSKAKDPEVFDGSNPRKLKGFLVSLSLVFIDCPTYFTDQRKINYTLSYLGGAAKEWFEPVKIMQLRNRGNSHDRITEIDGHTRGSFPRRWEEQFAE</sequence>
<evidence type="ECO:0008006" key="4">
    <source>
        <dbReference type="Google" id="ProtNLM"/>
    </source>
</evidence>
<comment type="caution">
    <text evidence="2">The sequence shown here is derived from an EMBL/GenBank/DDBJ whole genome shotgun (WGS) entry which is preliminary data.</text>
</comment>
<dbReference type="EMBL" id="MU790688">
    <property type="protein sequence ID" value="KAJ3994722.1"/>
    <property type="molecule type" value="Genomic_DNA"/>
</dbReference>
<name>A0ABQ8Q884_9AGAR</name>
<organism evidence="2 3">
    <name type="scientific">Lentinula boryana</name>
    <dbReference type="NCBI Taxonomy" id="40481"/>
    <lineage>
        <taxon>Eukaryota</taxon>
        <taxon>Fungi</taxon>
        <taxon>Dikarya</taxon>
        <taxon>Basidiomycota</taxon>
        <taxon>Agaricomycotina</taxon>
        <taxon>Agaricomycetes</taxon>
        <taxon>Agaricomycetidae</taxon>
        <taxon>Agaricales</taxon>
        <taxon>Marasmiineae</taxon>
        <taxon>Omphalotaceae</taxon>
        <taxon>Lentinula</taxon>
    </lineage>
</organism>
<evidence type="ECO:0000313" key="2">
    <source>
        <dbReference type="EMBL" id="KAJ3994722.1"/>
    </source>
</evidence>
<gene>
    <name evidence="2" type="ORF">F5050DRAFT_1833989</name>
</gene>
<feature type="compositionally biased region" description="Acidic residues" evidence="1">
    <location>
        <begin position="150"/>
        <end position="164"/>
    </location>
</feature>
<protein>
    <recommendedName>
        <fullName evidence="4">DUF4939 domain-containing protein</fullName>
    </recommendedName>
</protein>
<feature type="region of interest" description="Disordered" evidence="1">
    <location>
        <begin position="1"/>
        <end position="22"/>
    </location>
</feature>
<feature type="compositionally biased region" description="Low complexity" evidence="1">
    <location>
        <begin position="193"/>
        <end position="218"/>
    </location>
</feature>
<evidence type="ECO:0000313" key="3">
    <source>
        <dbReference type="Proteomes" id="UP001163828"/>
    </source>
</evidence>
<dbReference type="Proteomes" id="UP001163828">
    <property type="component" value="Unassembled WGS sequence"/>
</dbReference>
<feature type="region of interest" description="Disordered" evidence="1">
    <location>
        <begin position="129"/>
        <end position="218"/>
    </location>
</feature>
<evidence type="ECO:0000256" key="1">
    <source>
        <dbReference type="SAM" id="MobiDB-lite"/>
    </source>
</evidence>
<accession>A0ABQ8Q884</accession>
<reference evidence="2" key="1">
    <citation type="submission" date="2022-08" db="EMBL/GenBank/DDBJ databases">
        <authorList>
            <consortium name="DOE Joint Genome Institute"/>
            <person name="Min B."/>
            <person name="Riley R."/>
            <person name="Sierra-Patev S."/>
            <person name="Naranjo-Ortiz M."/>
            <person name="Looney B."/>
            <person name="Konkel Z."/>
            <person name="Slot J.C."/>
            <person name="Sakamoto Y."/>
            <person name="Steenwyk J.L."/>
            <person name="Rokas A."/>
            <person name="Carro J."/>
            <person name="Camarero S."/>
            <person name="Ferreira P."/>
            <person name="Molpeceres G."/>
            <person name="Ruiz-Duenas F.J."/>
            <person name="Serrano A."/>
            <person name="Henrissat B."/>
            <person name="Drula E."/>
            <person name="Hughes K.W."/>
            <person name="Mata J.L."/>
            <person name="Ishikawa N.K."/>
            <person name="Vargas-Isla R."/>
            <person name="Ushijima S."/>
            <person name="Smith C.A."/>
            <person name="Ahrendt S."/>
            <person name="Andreopoulos W."/>
            <person name="He G."/>
            <person name="Labutti K."/>
            <person name="Lipzen A."/>
            <person name="Ng V."/>
            <person name="Sandor L."/>
            <person name="Barry K."/>
            <person name="Martinez A.T."/>
            <person name="Xiao Y."/>
            <person name="Gibbons J.G."/>
            <person name="Terashima K."/>
            <person name="Hibbett D.S."/>
            <person name="Grigoriev I.V."/>
        </authorList>
    </citation>
    <scope>NUCLEOTIDE SEQUENCE</scope>
    <source>
        <strain evidence="2">TFB10827</strain>
    </source>
</reference>
<proteinExistence type="predicted"/>